<name>A0A0A8Y3W6_ARUDO</name>
<evidence type="ECO:0000313" key="1">
    <source>
        <dbReference type="EMBL" id="JAD21036.1"/>
    </source>
</evidence>
<dbReference type="AlphaFoldDB" id="A0A0A8Y3W6"/>
<accession>A0A0A8Y3W6</accession>
<reference evidence="1" key="2">
    <citation type="journal article" date="2015" name="Data Brief">
        <title>Shoot transcriptome of the giant reed, Arundo donax.</title>
        <authorList>
            <person name="Barrero R.A."/>
            <person name="Guerrero F.D."/>
            <person name="Moolhuijzen P."/>
            <person name="Goolsby J.A."/>
            <person name="Tidwell J."/>
            <person name="Bellgard S.E."/>
            <person name="Bellgard M.I."/>
        </authorList>
    </citation>
    <scope>NUCLEOTIDE SEQUENCE</scope>
    <source>
        <tissue evidence="1">Shoot tissue taken approximately 20 cm above the soil surface</tissue>
    </source>
</reference>
<protein>
    <submittedName>
        <fullName evidence="1">Uncharacterized protein</fullName>
    </submittedName>
</protein>
<proteinExistence type="predicted"/>
<sequence length="27" mass="2887">MSHSPQFHSFLVTISSCSLGHLSSLAL</sequence>
<dbReference type="EMBL" id="GBRH01276859">
    <property type="protein sequence ID" value="JAD21036.1"/>
    <property type="molecule type" value="Transcribed_RNA"/>
</dbReference>
<reference evidence="1" key="1">
    <citation type="submission" date="2014-09" db="EMBL/GenBank/DDBJ databases">
        <authorList>
            <person name="Magalhaes I.L.F."/>
            <person name="Oliveira U."/>
            <person name="Santos F.R."/>
            <person name="Vidigal T.H.D.A."/>
            <person name="Brescovit A.D."/>
            <person name="Santos A.J."/>
        </authorList>
    </citation>
    <scope>NUCLEOTIDE SEQUENCE</scope>
    <source>
        <tissue evidence="1">Shoot tissue taken approximately 20 cm above the soil surface</tissue>
    </source>
</reference>
<organism evidence="1">
    <name type="scientific">Arundo donax</name>
    <name type="common">Giant reed</name>
    <name type="synonym">Donax arundinaceus</name>
    <dbReference type="NCBI Taxonomy" id="35708"/>
    <lineage>
        <taxon>Eukaryota</taxon>
        <taxon>Viridiplantae</taxon>
        <taxon>Streptophyta</taxon>
        <taxon>Embryophyta</taxon>
        <taxon>Tracheophyta</taxon>
        <taxon>Spermatophyta</taxon>
        <taxon>Magnoliopsida</taxon>
        <taxon>Liliopsida</taxon>
        <taxon>Poales</taxon>
        <taxon>Poaceae</taxon>
        <taxon>PACMAD clade</taxon>
        <taxon>Arundinoideae</taxon>
        <taxon>Arundineae</taxon>
        <taxon>Arundo</taxon>
    </lineage>
</organism>